<evidence type="ECO:0000256" key="1">
    <source>
        <dbReference type="ARBA" id="ARBA00006611"/>
    </source>
</evidence>
<feature type="domain" description="Bacterial type II secretion system protein E" evidence="3">
    <location>
        <begin position="324"/>
        <end position="587"/>
    </location>
</feature>
<dbReference type="InterPro" id="IPR001482">
    <property type="entry name" value="T2SS/T4SS_dom"/>
</dbReference>
<evidence type="ECO:0000313" key="5">
    <source>
        <dbReference type="Proteomes" id="UP000443423"/>
    </source>
</evidence>
<dbReference type="OrthoDB" id="31341at2157"/>
<dbReference type="EMBL" id="WKJQ01000001">
    <property type="protein sequence ID" value="MRW96054.1"/>
    <property type="molecule type" value="Genomic_DNA"/>
</dbReference>
<protein>
    <submittedName>
        <fullName evidence="4">Type II secretion protein</fullName>
    </submittedName>
</protein>
<evidence type="ECO:0000259" key="3">
    <source>
        <dbReference type="Pfam" id="PF00437"/>
    </source>
</evidence>
<dbReference type="Pfam" id="PF00437">
    <property type="entry name" value="T2SSE"/>
    <property type="match status" value="1"/>
</dbReference>
<organism evidence="4 5">
    <name type="scientific">Haloferax marinum</name>
    <dbReference type="NCBI Taxonomy" id="2666143"/>
    <lineage>
        <taxon>Archaea</taxon>
        <taxon>Methanobacteriati</taxon>
        <taxon>Methanobacteriota</taxon>
        <taxon>Stenosarchaea group</taxon>
        <taxon>Halobacteria</taxon>
        <taxon>Halobacteriales</taxon>
        <taxon>Haloferacaceae</taxon>
        <taxon>Haloferax</taxon>
    </lineage>
</organism>
<accession>A0A6A8G499</accession>
<name>A0A6A8G499_9EURY</name>
<dbReference type="PANTHER" id="PTHR30486">
    <property type="entry name" value="TWITCHING MOTILITY PROTEIN PILT"/>
    <property type="match status" value="1"/>
</dbReference>
<dbReference type="PANTHER" id="PTHR30486:SF6">
    <property type="entry name" value="TYPE IV PILUS RETRACTATION ATPASE PILT"/>
    <property type="match status" value="1"/>
</dbReference>
<dbReference type="InterPro" id="IPR027417">
    <property type="entry name" value="P-loop_NTPase"/>
</dbReference>
<evidence type="ECO:0000256" key="2">
    <source>
        <dbReference type="SAM" id="MobiDB-lite"/>
    </source>
</evidence>
<evidence type="ECO:0000313" key="4">
    <source>
        <dbReference type="EMBL" id="MRW96054.1"/>
    </source>
</evidence>
<dbReference type="Gene3D" id="3.40.50.300">
    <property type="entry name" value="P-loop containing nucleotide triphosphate hydrolases"/>
    <property type="match status" value="1"/>
</dbReference>
<dbReference type="Gene3D" id="3.30.450.380">
    <property type="match status" value="1"/>
</dbReference>
<dbReference type="InterPro" id="IPR050921">
    <property type="entry name" value="T4SS_GSP_E_ATPase"/>
</dbReference>
<dbReference type="RefSeq" id="WP_151110107.1">
    <property type="nucleotide sequence ID" value="NZ_WKJQ01000001.1"/>
</dbReference>
<feature type="region of interest" description="Disordered" evidence="2">
    <location>
        <begin position="661"/>
        <end position="682"/>
    </location>
</feature>
<dbReference type="GO" id="GO:0016887">
    <property type="term" value="F:ATP hydrolysis activity"/>
    <property type="evidence" value="ECO:0007669"/>
    <property type="project" value="InterPro"/>
</dbReference>
<reference evidence="4 5" key="1">
    <citation type="submission" date="2019-11" db="EMBL/GenBank/DDBJ databases">
        <title>Whole genome sequence of Haloferax sp. MBLA0078.</title>
        <authorList>
            <person name="Seo M.-J."/>
            <person name="Cho E.-S."/>
        </authorList>
    </citation>
    <scope>NUCLEOTIDE SEQUENCE [LARGE SCALE GENOMIC DNA]</scope>
    <source>
        <strain evidence="4 5">MBLA0078</strain>
    </source>
</reference>
<dbReference type="SUPFAM" id="SSF52540">
    <property type="entry name" value="P-loop containing nucleoside triphosphate hydrolases"/>
    <property type="match status" value="1"/>
</dbReference>
<comment type="similarity">
    <text evidence="1">Belongs to the GSP E family.</text>
</comment>
<dbReference type="AlphaFoldDB" id="A0A6A8G499"/>
<sequence>MPLDFDRSSFPDFGCSSLLNADRSPLPDSVVTTLAAVVGTDLGESDPTADCGCTPTISTPTDRPDDETTTLVVDATDCPNTGSLATAAACRATVVETLETDDVDAVVVRTDGLERRYDDGATGLLVAAGRFAERVRFYDERLAERTRTDPLGAAHEATGRAGPIRRAAVETGLAEGADRADGYGDALRAVVGPTVARSRVDPRPPAEARLAESTTLDTGAIARRYETPRGPVYHLDPPESSLDPVSAEALEAAHDALARGTVEAGARAPGRAVRLVADADELGSSDSERRSADTTLPIDTLASILEKHTQGHGVLDDLFSDPRVSDVYISTPADENPIRVVVEGTSMPTNVRLAPGGAASLASRLRRVSGASFSRADPTLDTVIDAGGTSIRVAGVTAPASDGLGFAFRRHDETPLTLATLVENETLSPDAAAVCSLAVERGASILVAGARGAGKTTFLESLLWELPSDVRTVLIEDTPELPASSLRSAGRDVQALRTDTTGGPEPTPQEALHAALRLGDGALAVGEVRGDEAAVLYEAMRVGANASAVLGTIHGDGAADVRERVVSDLGVPASSFAATDLVVTCQRAESHRVASVEEVRSAGDDVAFETLFSHDGESTVPTGTIDRGDSVAVESLAVPGESYADVLDELDARASKLSSLARTGQTAPADRVAGDSGCGSEC</sequence>
<dbReference type="Proteomes" id="UP000443423">
    <property type="component" value="Unassembled WGS sequence"/>
</dbReference>
<comment type="caution">
    <text evidence="4">The sequence shown here is derived from an EMBL/GenBank/DDBJ whole genome shotgun (WGS) entry which is preliminary data.</text>
</comment>
<gene>
    <name evidence="4" type="ORF">GJR99_05605</name>
</gene>
<keyword evidence="5" id="KW-1185">Reference proteome</keyword>
<proteinExistence type="inferred from homology"/>